<sequence length="99" mass="10546">MGEAGCFLHVMCCCLLWTPWTFLPPLVLLAHQGADHCYVLVYLDKLTQGGHPQAQLHGAMLQRQGQQQDSVGTTEDNGLSRCVVVGYSVGPAACSSSAA</sequence>
<dbReference type="Proteomes" id="UP000015106">
    <property type="component" value="Chromosome 3"/>
</dbReference>
<reference evidence="2" key="2">
    <citation type="submission" date="2018-03" db="EMBL/GenBank/DDBJ databases">
        <title>The Triticum urartu genome reveals the dynamic nature of wheat genome evolution.</title>
        <authorList>
            <person name="Ling H."/>
            <person name="Ma B."/>
            <person name="Shi X."/>
            <person name="Liu H."/>
            <person name="Dong L."/>
            <person name="Sun H."/>
            <person name="Cao Y."/>
            <person name="Gao Q."/>
            <person name="Zheng S."/>
            <person name="Li Y."/>
            <person name="Yu Y."/>
            <person name="Du H."/>
            <person name="Qi M."/>
            <person name="Li Y."/>
            <person name="Yu H."/>
            <person name="Cui Y."/>
            <person name="Wang N."/>
            <person name="Chen C."/>
            <person name="Wu H."/>
            <person name="Zhao Y."/>
            <person name="Zhang J."/>
            <person name="Li Y."/>
            <person name="Zhou W."/>
            <person name="Zhang B."/>
            <person name="Hu W."/>
            <person name="Eijk M."/>
            <person name="Tang J."/>
            <person name="Witsenboer H."/>
            <person name="Zhao S."/>
            <person name="Li Z."/>
            <person name="Zhang A."/>
            <person name="Wang D."/>
            <person name="Liang C."/>
        </authorList>
    </citation>
    <scope>NUCLEOTIDE SEQUENCE [LARGE SCALE GENOMIC DNA]</scope>
    <source>
        <strain evidence="2">cv. G1812</strain>
    </source>
</reference>
<name>A0A8R7PNJ3_TRIUA</name>
<accession>A0A8R7PNJ3</accession>
<dbReference type="Gramene" id="TuG1812G0300000557.01.T01">
    <property type="protein sequence ID" value="TuG1812G0300000557.01.T01"/>
    <property type="gene ID" value="TuG1812G0300000557.01"/>
</dbReference>
<proteinExistence type="predicted"/>
<keyword evidence="1" id="KW-0732">Signal</keyword>
<feature type="signal peptide" evidence="1">
    <location>
        <begin position="1"/>
        <end position="23"/>
    </location>
</feature>
<protein>
    <recommendedName>
        <fullName evidence="4">Secreted protein</fullName>
    </recommendedName>
</protein>
<reference evidence="3" key="1">
    <citation type="journal article" date="2013" name="Nature">
        <title>Draft genome of the wheat A-genome progenitor Triticum urartu.</title>
        <authorList>
            <person name="Ling H.Q."/>
            <person name="Zhao S."/>
            <person name="Liu D."/>
            <person name="Wang J."/>
            <person name="Sun H."/>
            <person name="Zhang C."/>
            <person name="Fan H."/>
            <person name="Li D."/>
            <person name="Dong L."/>
            <person name="Tao Y."/>
            <person name="Gao C."/>
            <person name="Wu H."/>
            <person name="Li Y."/>
            <person name="Cui Y."/>
            <person name="Guo X."/>
            <person name="Zheng S."/>
            <person name="Wang B."/>
            <person name="Yu K."/>
            <person name="Liang Q."/>
            <person name="Yang W."/>
            <person name="Lou X."/>
            <person name="Chen J."/>
            <person name="Feng M."/>
            <person name="Jian J."/>
            <person name="Zhang X."/>
            <person name="Luo G."/>
            <person name="Jiang Y."/>
            <person name="Liu J."/>
            <person name="Wang Z."/>
            <person name="Sha Y."/>
            <person name="Zhang B."/>
            <person name="Wu H."/>
            <person name="Tang D."/>
            <person name="Shen Q."/>
            <person name="Xue P."/>
            <person name="Zou S."/>
            <person name="Wang X."/>
            <person name="Liu X."/>
            <person name="Wang F."/>
            <person name="Yang Y."/>
            <person name="An X."/>
            <person name="Dong Z."/>
            <person name="Zhang K."/>
            <person name="Zhang X."/>
            <person name="Luo M.C."/>
            <person name="Dvorak J."/>
            <person name="Tong Y."/>
            <person name="Wang J."/>
            <person name="Yang H."/>
            <person name="Li Z."/>
            <person name="Wang D."/>
            <person name="Zhang A."/>
            <person name="Wang J."/>
        </authorList>
    </citation>
    <scope>NUCLEOTIDE SEQUENCE</scope>
    <source>
        <strain evidence="3">cv. G1812</strain>
    </source>
</reference>
<dbReference type="AlphaFoldDB" id="A0A8R7PNJ3"/>
<evidence type="ECO:0000256" key="1">
    <source>
        <dbReference type="SAM" id="SignalP"/>
    </source>
</evidence>
<keyword evidence="3" id="KW-1185">Reference proteome</keyword>
<reference evidence="2" key="3">
    <citation type="submission" date="2022-06" db="UniProtKB">
        <authorList>
            <consortium name="EnsemblPlants"/>
        </authorList>
    </citation>
    <scope>IDENTIFICATION</scope>
</reference>
<feature type="chain" id="PRO_5035883088" description="Secreted protein" evidence="1">
    <location>
        <begin position="24"/>
        <end position="99"/>
    </location>
</feature>
<evidence type="ECO:0008006" key="4">
    <source>
        <dbReference type="Google" id="ProtNLM"/>
    </source>
</evidence>
<evidence type="ECO:0000313" key="2">
    <source>
        <dbReference type="EnsemblPlants" id="TuG1812G0300000557.01.T01"/>
    </source>
</evidence>
<organism evidence="2 3">
    <name type="scientific">Triticum urartu</name>
    <name type="common">Red wild einkorn</name>
    <name type="synonym">Crithodium urartu</name>
    <dbReference type="NCBI Taxonomy" id="4572"/>
    <lineage>
        <taxon>Eukaryota</taxon>
        <taxon>Viridiplantae</taxon>
        <taxon>Streptophyta</taxon>
        <taxon>Embryophyta</taxon>
        <taxon>Tracheophyta</taxon>
        <taxon>Spermatophyta</taxon>
        <taxon>Magnoliopsida</taxon>
        <taxon>Liliopsida</taxon>
        <taxon>Poales</taxon>
        <taxon>Poaceae</taxon>
        <taxon>BOP clade</taxon>
        <taxon>Pooideae</taxon>
        <taxon>Triticodae</taxon>
        <taxon>Triticeae</taxon>
        <taxon>Triticinae</taxon>
        <taxon>Triticum</taxon>
    </lineage>
</organism>
<evidence type="ECO:0000313" key="3">
    <source>
        <dbReference type="Proteomes" id="UP000015106"/>
    </source>
</evidence>
<dbReference type="EnsemblPlants" id="TuG1812G0300000557.01.T01">
    <property type="protein sequence ID" value="TuG1812G0300000557.01.T01"/>
    <property type="gene ID" value="TuG1812G0300000557.01"/>
</dbReference>